<evidence type="ECO:0000256" key="3">
    <source>
        <dbReference type="ARBA" id="ARBA00022679"/>
    </source>
</evidence>
<evidence type="ECO:0000313" key="7">
    <source>
        <dbReference type="EMBL" id="WCL54367.1"/>
    </source>
</evidence>
<feature type="binding site" evidence="6">
    <location>
        <position position="100"/>
    </location>
    <ligand>
        <name>S-adenosyl-L-methionine</name>
        <dbReference type="ChEBI" id="CHEBI:59789"/>
    </ligand>
</feature>
<dbReference type="EC" id="2.1.1.163" evidence="6"/>
<evidence type="ECO:0000256" key="2">
    <source>
        <dbReference type="ARBA" id="ARBA00022603"/>
    </source>
</evidence>
<name>A0AAE9XQH6_9PROT</name>
<dbReference type="CDD" id="cd02440">
    <property type="entry name" value="AdoMet_MTases"/>
    <property type="match status" value="1"/>
</dbReference>
<comment type="function">
    <text evidence="6">Methyltransferase required for the conversion of demethylmenaquinol (DMKH2) to menaquinol (MKH2) and the conversion of 2-polyprenyl-6-methoxy-1,4-benzoquinol (DDMQH2) to 2-polyprenyl-3-methyl-6-methoxy-1,4-benzoquinol (DMQH2).</text>
</comment>
<dbReference type="GO" id="GO:0009060">
    <property type="term" value="P:aerobic respiration"/>
    <property type="evidence" value="ECO:0007669"/>
    <property type="project" value="UniProtKB-UniRule"/>
</dbReference>
<protein>
    <recommendedName>
        <fullName evidence="6">Ubiquinone/menaquinone biosynthesis C-methyltransferase UbiE</fullName>
        <ecNumber evidence="6">2.1.1.163</ecNumber>
        <ecNumber evidence="6">2.1.1.201</ecNumber>
    </recommendedName>
    <alternativeName>
        <fullName evidence="6">2-methoxy-6-polyprenyl-1,4-benzoquinol methylase</fullName>
    </alternativeName>
    <alternativeName>
        <fullName evidence="6">Demethylmenaquinone methyltransferase</fullName>
    </alternativeName>
</protein>
<dbReference type="NCBIfam" id="TIGR01934">
    <property type="entry name" value="MenG_MenH_UbiE"/>
    <property type="match status" value="1"/>
</dbReference>
<keyword evidence="3 6" id="KW-0808">Transferase</keyword>
<keyword evidence="1 6" id="KW-0474">Menaquinone biosynthesis</keyword>
<organism evidence="7 8">
    <name type="scientific">Gimibacter soli</name>
    <dbReference type="NCBI Taxonomy" id="3024400"/>
    <lineage>
        <taxon>Bacteria</taxon>
        <taxon>Pseudomonadati</taxon>
        <taxon>Pseudomonadota</taxon>
        <taxon>Alphaproteobacteria</taxon>
        <taxon>Kordiimonadales</taxon>
        <taxon>Temperatibacteraceae</taxon>
        <taxon>Gimibacter</taxon>
    </lineage>
</organism>
<dbReference type="RefSeq" id="WP_289504086.1">
    <property type="nucleotide sequence ID" value="NZ_CP116805.1"/>
</dbReference>
<dbReference type="NCBIfam" id="NF001244">
    <property type="entry name" value="PRK00216.1-5"/>
    <property type="match status" value="1"/>
</dbReference>
<dbReference type="AlphaFoldDB" id="A0AAE9XQH6"/>
<evidence type="ECO:0000256" key="4">
    <source>
        <dbReference type="ARBA" id="ARBA00022688"/>
    </source>
</evidence>
<dbReference type="Gene3D" id="3.40.50.150">
    <property type="entry name" value="Vaccinia Virus protein VP39"/>
    <property type="match status" value="1"/>
</dbReference>
<accession>A0AAE9XQH6</accession>
<dbReference type="HAMAP" id="MF_01813">
    <property type="entry name" value="MenG_UbiE_methyltr"/>
    <property type="match status" value="1"/>
</dbReference>
<evidence type="ECO:0000256" key="6">
    <source>
        <dbReference type="HAMAP-Rule" id="MF_01813"/>
    </source>
</evidence>
<gene>
    <name evidence="6 7" type="primary">ubiE</name>
    <name evidence="7" type="ORF">PH603_01170</name>
</gene>
<dbReference type="Pfam" id="PF01209">
    <property type="entry name" value="Ubie_methyltran"/>
    <property type="match status" value="1"/>
</dbReference>
<dbReference type="GO" id="GO:0032259">
    <property type="term" value="P:methylation"/>
    <property type="evidence" value="ECO:0007669"/>
    <property type="project" value="UniProtKB-KW"/>
</dbReference>
<dbReference type="SUPFAM" id="SSF53335">
    <property type="entry name" value="S-adenosyl-L-methionine-dependent methyltransferases"/>
    <property type="match status" value="1"/>
</dbReference>
<dbReference type="GO" id="GO:0043770">
    <property type="term" value="F:demethylmenaquinone methyltransferase activity"/>
    <property type="evidence" value="ECO:0007669"/>
    <property type="project" value="UniProtKB-UniRule"/>
</dbReference>
<sequence>MSRTDQTAQGSAGTTHFGFRTVAEGDKAGLVRAVFDSVADDYDRMNDAMSFGVHRLWKDSLMDSMRPRPGMKLLDVAGGTGDIAFRFLEGAPNTEVTVCDINAEMLRVGKKRAEERGFADRSAFVCGDAQKLPIPDRSMDAYTIAFGIRNVTRIQDALDEAYRVLKPGGRFFCLEFSPAVVPMLKGAYDAYSFHLIPWMGEKIAGDRDSYQYLVESIRRFPEPETFASMIAKAGFGRVKYRTMSAGVVALHSGWRL</sequence>
<dbReference type="FunFam" id="3.40.50.150:FF:000064">
    <property type="entry name" value="2-methoxy-6-polyprenyl-1,4-benzoquinol methylase, mitochondrial"/>
    <property type="match status" value="1"/>
</dbReference>
<dbReference type="PROSITE" id="PS51608">
    <property type="entry name" value="SAM_MT_UBIE"/>
    <property type="match status" value="1"/>
</dbReference>
<dbReference type="InterPro" id="IPR004033">
    <property type="entry name" value="UbiE/COQ5_MeTrFase"/>
</dbReference>
<dbReference type="GO" id="GO:0008425">
    <property type="term" value="F:2-methoxy-6-polyprenyl-1,4-benzoquinol methyltransferase activity"/>
    <property type="evidence" value="ECO:0007669"/>
    <property type="project" value="UniProtKB-UniRule"/>
</dbReference>
<comment type="catalytic activity">
    <reaction evidence="6">
        <text>a 2-demethylmenaquinol + S-adenosyl-L-methionine = a menaquinol + S-adenosyl-L-homocysteine + H(+)</text>
        <dbReference type="Rhea" id="RHEA:42640"/>
        <dbReference type="Rhea" id="RHEA-COMP:9539"/>
        <dbReference type="Rhea" id="RHEA-COMP:9563"/>
        <dbReference type="ChEBI" id="CHEBI:15378"/>
        <dbReference type="ChEBI" id="CHEBI:18151"/>
        <dbReference type="ChEBI" id="CHEBI:55437"/>
        <dbReference type="ChEBI" id="CHEBI:57856"/>
        <dbReference type="ChEBI" id="CHEBI:59789"/>
        <dbReference type="EC" id="2.1.1.163"/>
    </reaction>
</comment>
<dbReference type="PROSITE" id="PS01184">
    <property type="entry name" value="UBIE_2"/>
    <property type="match status" value="1"/>
</dbReference>
<dbReference type="NCBIfam" id="NF001242">
    <property type="entry name" value="PRK00216.1-3"/>
    <property type="match status" value="1"/>
</dbReference>
<comment type="pathway">
    <text evidence="6">Cofactor biosynthesis; ubiquinone biosynthesis.</text>
</comment>
<dbReference type="PANTHER" id="PTHR43591:SF24">
    <property type="entry name" value="2-METHOXY-6-POLYPRENYL-1,4-BENZOQUINOL METHYLASE, MITOCHONDRIAL"/>
    <property type="match status" value="1"/>
</dbReference>
<evidence type="ECO:0000256" key="5">
    <source>
        <dbReference type="ARBA" id="ARBA00022691"/>
    </source>
</evidence>
<dbReference type="InterPro" id="IPR023576">
    <property type="entry name" value="UbiE/COQ5_MeTrFase_CS"/>
</dbReference>
<comment type="pathway">
    <text evidence="6">Quinol/quinone metabolism; menaquinone biosynthesis; menaquinol from 1,4-dihydroxy-2-naphthoate: step 2/2.</text>
</comment>
<comment type="similarity">
    <text evidence="6">Belongs to the class I-like SAM-binding methyltransferase superfamily. MenG/UbiE family.</text>
</comment>
<dbReference type="InterPro" id="IPR029063">
    <property type="entry name" value="SAM-dependent_MTases_sf"/>
</dbReference>
<evidence type="ECO:0000313" key="8">
    <source>
        <dbReference type="Proteomes" id="UP001217500"/>
    </source>
</evidence>
<keyword evidence="8" id="KW-1185">Reference proteome</keyword>
<feature type="binding site" evidence="6">
    <location>
        <position position="80"/>
    </location>
    <ligand>
        <name>S-adenosyl-L-methionine</name>
        <dbReference type="ChEBI" id="CHEBI:59789"/>
    </ligand>
</feature>
<dbReference type="GO" id="GO:0009234">
    <property type="term" value="P:menaquinone biosynthetic process"/>
    <property type="evidence" value="ECO:0007669"/>
    <property type="project" value="UniProtKB-UniRule"/>
</dbReference>
<dbReference type="KEGG" id="gso:PH603_01170"/>
<comment type="caution">
    <text evidence="6">Lacks conserved residue(s) required for the propagation of feature annotation.</text>
</comment>
<keyword evidence="4 6" id="KW-0831">Ubiquinone biosynthesis</keyword>
<dbReference type="PANTHER" id="PTHR43591">
    <property type="entry name" value="METHYLTRANSFERASE"/>
    <property type="match status" value="1"/>
</dbReference>
<evidence type="ECO:0000256" key="1">
    <source>
        <dbReference type="ARBA" id="ARBA00022428"/>
    </source>
</evidence>
<dbReference type="Proteomes" id="UP001217500">
    <property type="component" value="Chromosome"/>
</dbReference>
<dbReference type="PROSITE" id="PS01183">
    <property type="entry name" value="UBIE_1"/>
    <property type="match status" value="1"/>
</dbReference>
<dbReference type="EC" id="2.1.1.201" evidence="6"/>
<keyword evidence="5 6" id="KW-0949">S-adenosyl-L-methionine</keyword>
<comment type="catalytic activity">
    <reaction evidence="6">
        <text>a 2-methoxy-6-(all-trans-polyprenyl)benzene-1,4-diol + S-adenosyl-L-methionine = a 5-methoxy-2-methyl-3-(all-trans-polyprenyl)benzene-1,4-diol + S-adenosyl-L-homocysteine + H(+)</text>
        <dbReference type="Rhea" id="RHEA:28286"/>
        <dbReference type="Rhea" id="RHEA-COMP:10858"/>
        <dbReference type="Rhea" id="RHEA-COMP:10859"/>
        <dbReference type="ChEBI" id="CHEBI:15378"/>
        <dbReference type="ChEBI" id="CHEBI:57856"/>
        <dbReference type="ChEBI" id="CHEBI:59789"/>
        <dbReference type="ChEBI" id="CHEBI:84166"/>
        <dbReference type="ChEBI" id="CHEBI:84167"/>
        <dbReference type="EC" id="2.1.1.201"/>
    </reaction>
</comment>
<dbReference type="EMBL" id="CP116805">
    <property type="protein sequence ID" value="WCL54367.1"/>
    <property type="molecule type" value="Genomic_DNA"/>
</dbReference>
<feature type="binding site" evidence="6">
    <location>
        <begin position="128"/>
        <end position="129"/>
    </location>
    <ligand>
        <name>S-adenosyl-L-methionine</name>
        <dbReference type="ChEBI" id="CHEBI:59789"/>
    </ligand>
</feature>
<reference evidence="7" key="1">
    <citation type="submission" date="2023-01" db="EMBL/GenBank/DDBJ databases">
        <title>The genome sequence of Kordiimonadaceae bacterium 6D33.</title>
        <authorList>
            <person name="Liu Y."/>
        </authorList>
    </citation>
    <scope>NUCLEOTIDE SEQUENCE</scope>
    <source>
        <strain evidence="7">6D33</strain>
    </source>
</reference>
<keyword evidence="2 6" id="KW-0489">Methyltransferase</keyword>
<proteinExistence type="inferred from homology"/>